<comment type="similarity">
    <text evidence="3">Belongs to the TRAFAC class dynamin-like GTPase superfamily. GB1/RHD3 GTPase family.</text>
</comment>
<name>A0A9N9S6E6_9DIPT</name>
<dbReference type="GO" id="GO:0003924">
    <property type="term" value="F:GTPase activity"/>
    <property type="evidence" value="ECO:0007669"/>
    <property type="project" value="InterPro"/>
</dbReference>
<feature type="domain" description="GB1/RHD3-type G" evidence="6">
    <location>
        <begin position="78"/>
        <end position="348"/>
    </location>
</feature>
<dbReference type="EMBL" id="OU895879">
    <property type="protein sequence ID" value="CAG9809101.1"/>
    <property type="molecule type" value="Genomic_DNA"/>
</dbReference>
<keyword evidence="8" id="KW-1185">Reference proteome</keyword>
<dbReference type="Proteomes" id="UP001153620">
    <property type="component" value="Chromosome 3"/>
</dbReference>
<reference evidence="7" key="2">
    <citation type="submission" date="2022-10" db="EMBL/GenBank/DDBJ databases">
        <authorList>
            <consortium name="ENA_rothamsted_submissions"/>
            <consortium name="culmorum"/>
            <person name="King R."/>
        </authorList>
    </citation>
    <scope>NUCLEOTIDE SEQUENCE</scope>
</reference>
<keyword evidence="1" id="KW-0547">Nucleotide-binding</keyword>
<feature type="signal peptide" evidence="5">
    <location>
        <begin position="1"/>
        <end position="20"/>
    </location>
</feature>
<evidence type="ECO:0000256" key="5">
    <source>
        <dbReference type="SAM" id="SignalP"/>
    </source>
</evidence>
<feature type="coiled-coil region" evidence="4">
    <location>
        <begin position="634"/>
        <end position="670"/>
    </location>
</feature>
<dbReference type="SUPFAM" id="SSF52540">
    <property type="entry name" value="P-loop containing nucleoside triphosphate hydrolases"/>
    <property type="match status" value="1"/>
</dbReference>
<gene>
    <name evidence="7" type="ORF">CHIRRI_LOCUS11930</name>
</gene>
<keyword evidence="5" id="KW-0732">Signal</keyword>
<organism evidence="7 8">
    <name type="scientific">Chironomus riparius</name>
    <dbReference type="NCBI Taxonomy" id="315576"/>
    <lineage>
        <taxon>Eukaryota</taxon>
        <taxon>Metazoa</taxon>
        <taxon>Ecdysozoa</taxon>
        <taxon>Arthropoda</taxon>
        <taxon>Hexapoda</taxon>
        <taxon>Insecta</taxon>
        <taxon>Pterygota</taxon>
        <taxon>Neoptera</taxon>
        <taxon>Endopterygota</taxon>
        <taxon>Diptera</taxon>
        <taxon>Nematocera</taxon>
        <taxon>Chironomoidea</taxon>
        <taxon>Chironomidae</taxon>
        <taxon>Chironominae</taxon>
        <taxon>Chironomus</taxon>
    </lineage>
</organism>
<keyword evidence="2" id="KW-0342">GTP-binding</keyword>
<proteinExistence type="inferred from homology"/>
<feature type="coiled-coil region" evidence="4">
    <location>
        <begin position="474"/>
        <end position="591"/>
    </location>
</feature>
<dbReference type="OrthoDB" id="7788754at2759"/>
<evidence type="ECO:0000256" key="2">
    <source>
        <dbReference type="ARBA" id="ARBA00023134"/>
    </source>
</evidence>
<dbReference type="PROSITE" id="PS51715">
    <property type="entry name" value="G_GB1_RHD3"/>
    <property type="match status" value="1"/>
</dbReference>
<evidence type="ECO:0000313" key="8">
    <source>
        <dbReference type="Proteomes" id="UP001153620"/>
    </source>
</evidence>
<dbReference type="Gene3D" id="3.40.50.300">
    <property type="entry name" value="P-loop containing nucleotide triphosphate hydrolases"/>
    <property type="match status" value="1"/>
</dbReference>
<feature type="chain" id="PRO_5040297985" description="GB1/RHD3-type G domain-containing protein" evidence="5">
    <location>
        <begin position="21"/>
        <end position="697"/>
    </location>
</feature>
<dbReference type="PANTHER" id="PTHR10751">
    <property type="entry name" value="GUANYLATE BINDING PROTEIN"/>
    <property type="match status" value="1"/>
</dbReference>
<evidence type="ECO:0000259" key="6">
    <source>
        <dbReference type="PROSITE" id="PS51715"/>
    </source>
</evidence>
<dbReference type="InterPro" id="IPR015894">
    <property type="entry name" value="Guanylate-bd_N"/>
</dbReference>
<dbReference type="InterPro" id="IPR030386">
    <property type="entry name" value="G_GB1_RHD3_dom"/>
</dbReference>
<evidence type="ECO:0000256" key="3">
    <source>
        <dbReference type="PROSITE-ProRule" id="PRU01052"/>
    </source>
</evidence>
<accession>A0A9N9S6E6</accession>
<protein>
    <recommendedName>
        <fullName evidence="6">GB1/RHD3-type G domain-containing protein</fullName>
    </recommendedName>
</protein>
<evidence type="ECO:0000256" key="4">
    <source>
        <dbReference type="SAM" id="Coils"/>
    </source>
</evidence>
<keyword evidence="4" id="KW-0175">Coiled coil</keyword>
<dbReference type="GO" id="GO:0005525">
    <property type="term" value="F:GTP binding"/>
    <property type="evidence" value="ECO:0007669"/>
    <property type="project" value="UniProtKB-KW"/>
</dbReference>
<reference evidence="7" key="1">
    <citation type="submission" date="2022-01" db="EMBL/GenBank/DDBJ databases">
        <authorList>
            <person name="King R."/>
        </authorList>
    </citation>
    <scope>NUCLEOTIDE SEQUENCE</scope>
</reference>
<dbReference type="InterPro" id="IPR027417">
    <property type="entry name" value="P-loop_NTPase"/>
</dbReference>
<evidence type="ECO:0000256" key="1">
    <source>
        <dbReference type="ARBA" id="ARBA00022741"/>
    </source>
</evidence>
<evidence type="ECO:0000313" key="7">
    <source>
        <dbReference type="EMBL" id="CAG9809101.1"/>
    </source>
</evidence>
<dbReference type="Pfam" id="PF02263">
    <property type="entry name" value="GBP"/>
    <property type="match status" value="1"/>
</dbReference>
<dbReference type="AlphaFoldDB" id="A0A9N9S6E6"/>
<sequence>MKFNMFSFLLPTLIFQLVSGSEDSNESDEKSSEIFDSSSNHVHPFGKPLNILRFGENGQFIVDNETLNDMFNHPDVKDCKIVAVSIIGAFRKGKSFLMDYALRFMYGNYKSVAYPDNPLNNTANWMGEPEEKLRGFSWRGGVQRDTSGVILWSDIFLHEAVDKKNKKNKKLAIVLMDTQGLFDTKTSPTDNSRIFALGTLASSIQIFNLNDVIQENQLEYLHLATEFSQFAMKENKNNRKRSKNYKPFQKLVFLMRDWQNKQDYVYGEVGGMGYLSNVLQTRPDQPVSLANVRNFIKSSFESLDCFLMPHPGATVTTDENYEGQRIGLSEDFEEYLGIFLEFILAPRKLIAKRILNNEVSGSEYVEYIKAYFRAFESDEIPKVETLVEITKRKQYEILIAEAFEKYKSELVVPNLNSLSLIEDIELSGNKSITVALASFKKKKKLGNQNDEIRFENELKERMQAHFTEWKTKHIKAFENLKRIEEENARRQKEAQEEAEAKFELQRQENQEAMIRLIQEQEQRERLMNQTLADLKADSTREIEQLRKEYEEQRVKSQKETETILNEMKKQNAEMSRRVSEAQLKLQQEMIKMEMDAKVKQKEMETMIAERRDSKLEELKLLADQKSLELEHQMKIEQNRQRTEAEQRIHEKQIEQKRQIIRDEAEAERKREFELMLVNMQQHQKEMQQLMLSSLRSG</sequence>